<proteinExistence type="predicted"/>
<sequence length="324" mass="35202">MDAEVLTEDEAASMLVAHVFSGAIGPPRDKAVAYALVEATPTAFVWSAALEDLDGPAVPVDRFRIRIDRRTREISSPQPMVLTRQELAHAILSATGQHLASAARLTGGALSVSYQVTVHEAPDVAYVVQLRHHGRVASMDALMTFLSRTVDHHVLPIPLVFPIPGEKERQEATSMGRQITLLVDGEIASTTYPSMSHVERLTFVRKMALAFQACWRLPLPEPRLIGELVASTTTDGDVIFEVDPDRHHGLGGPFSSVRDYLRAYIRSSLANLEKQQGIDDYKERYLDRIRNLLLGGGGMGGGCGPLPCLYTPQTPGEGGLNSSA</sequence>
<comment type="caution">
    <text evidence="1">The sequence shown here is derived from an EMBL/GenBank/DDBJ whole genome shotgun (WGS) entry which is preliminary data.</text>
</comment>
<keyword evidence="2" id="KW-1185">Reference proteome</keyword>
<dbReference type="Proteomes" id="UP001586593">
    <property type="component" value="Unassembled WGS sequence"/>
</dbReference>
<organism evidence="1 2">
    <name type="scientific">Phialemonium thermophilum</name>
    <dbReference type="NCBI Taxonomy" id="223376"/>
    <lineage>
        <taxon>Eukaryota</taxon>
        <taxon>Fungi</taxon>
        <taxon>Dikarya</taxon>
        <taxon>Ascomycota</taxon>
        <taxon>Pezizomycotina</taxon>
        <taxon>Sordariomycetes</taxon>
        <taxon>Sordariomycetidae</taxon>
        <taxon>Cephalothecales</taxon>
        <taxon>Cephalothecaceae</taxon>
        <taxon>Phialemonium</taxon>
    </lineage>
</organism>
<evidence type="ECO:0000313" key="2">
    <source>
        <dbReference type="Proteomes" id="UP001586593"/>
    </source>
</evidence>
<name>A0ABR3VUE7_9PEZI</name>
<gene>
    <name evidence="1" type="ORF">VTK73DRAFT_699</name>
</gene>
<dbReference type="EMBL" id="JAZHXJ010001144">
    <property type="protein sequence ID" value="KAL1845308.1"/>
    <property type="molecule type" value="Genomic_DNA"/>
</dbReference>
<protein>
    <submittedName>
        <fullName evidence="1">Uncharacterized protein</fullName>
    </submittedName>
</protein>
<evidence type="ECO:0000313" key="1">
    <source>
        <dbReference type="EMBL" id="KAL1845308.1"/>
    </source>
</evidence>
<accession>A0ABR3VUE7</accession>
<reference evidence="1 2" key="1">
    <citation type="journal article" date="2024" name="Commun. Biol.">
        <title>Comparative genomic analysis of thermophilic fungi reveals convergent evolutionary adaptations and gene losses.</title>
        <authorList>
            <person name="Steindorff A.S."/>
            <person name="Aguilar-Pontes M.V."/>
            <person name="Robinson A.J."/>
            <person name="Andreopoulos B."/>
            <person name="LaButti K."/>
            <person name="Kuo A."/>
            <person name="Mondo S."/>
            <person name="Riley R."/>
            <person name="Otillar R."/>
            <person name="Haridas S."/>
            <person name="Lipzen A."/>
            <person name="Grimwood J."/>
            <person name="Schmutz J."/>
            <person name="Clum A."/>
            <person name="Reid I.D."/>
            <person name="Moisan M.C."/>
            <person name="Butler G."/>
            <person name="Nguyen T.T.M."/>
            <person name="Dewar K."/>
            <person name="Conant G."/>
            <person name="Drula E."/>
            <person name="Henrissat B."/>
            <person name="Hansel C."/>
            <person name="Singer S."/>
            <person name="Hutchinson M.I."/>
            <person name="de Vries R.P."/>
            <person name="Natvig D.O."/>
            <person name="Powell A.J."/>
            <person name="Tsang A."/>
            <person name="Grigoriev I.V."/>
        </authorList>
    </citation>
    <scope>NUCLEOTIDE SEQUENCE [LARGE SCALE GENOMIC DNA]</scope>
    <source>
        <strain evidence="1 2">ATCC 24622</strain>
    </source>
</reference>